<protein>
    <submittedName>
        <fullName evidence="4">Enoyl-CoA hydratase</fullName>
    </submittedName>
</protein>
<dbReference type="RefSeq" id="WP_073611903.1">
    <property type="nucleotide sequence ID" value="NZ_FRFE01000002.1"/>
</dbReference>
<dbReference type="Gene3D" id="1.10.12.10">
    <property type="entry name" value="Lyase 2-enoyl-coa Hydratase, Chain A, domain 2"/>
    <property type="match status" value="1"/>
</dbReference>
<dbReference type="CDD" id="cd06558">
    <property type="entry name" value="crotonase-like"/>
    <property type="match status" value="1"/>
</dbReference>
<dbReference type="InterPro" id="IPR018376">
    <property type="entry name" value="Enoyl-CoA_hyd/isom_CS"/>
</dbReference>
<organism evidence="4 5">
    <name type="scientific">Desulfopila aestuarii DSM 18488</name>
    <dbReference type="NCBI Taxonomy" id="1121416"/>
    <lineage>
        <taxon>Bacteria</taxon>
        <taxon>Pseudomonadati</taxon>
        <taxon>Thermodesulfobacteriota</taxon>
        <taxon>Desulfobulbia</taxon>
        <taxon>Desulfobulbales</taxon>
        <taxon>Desulfocapsaceae</taxon>
        <taxon>Desulfopila</taxon>
    </lineage>
</organism>
<dbReference type="FunFam" id="3.90.226.10:FF:000009">
    <property type="entry name" value="Carnitinyl-CoA dehydratase"/>
    <property type="match status" value="1"/>
</dbReference>
<dbReference type="EMBL" id="FRFE01000002">
    <property type="protein sequence ID" value="SHO43843.1"/>
    <property type="molecule type" value="Genomic_DNA"/>
</dbReference>
<dbReference type="Proteomes" id="UP000184603">
    <property type="component" value="Unassembled WGS sequence"/>
</dbReference>
<dbReference type="InterPro" id="IPR001753">
    <property type="entry name" value="Enoyl-CoA_hydra/iso"/>
</dbReference>
<dbReference type="InterPro" id="IPR014748">
    <property type="entry name" value="Enoyl-CoA_hydra_C"/>
</dbReference>
<reference evidence="4 5" key="1">
    <citation type="submission" date="2016-12" db="EMBL/GenBank/DDBJ databases">
        <authorList>
            <person name="Song W.-J."/>
            <person name="Kurnit D.M."/>
        </authorList>
    </citation>
    <scope>NUCLEOTIDE SEQUENCE [LARGE SCALE GENOMIC DNA]</scope>
    <source>
        <strain evidence="4 5">DSM 18488</strain>
    </source>
</reference>
<accession>A0A1M7XYE6</accession>
<dbReference type="Gene3D" id="3.90.226.10">
    <property type="entry name" value="2-enoyl-CoA Hydratase, Chain A, domain 1"/>
    <property type="match status" value="1"/>
</dbReference>
<dbReference type="InterPro" id="IPR029045">
    <property type="entry name" value="ClpP/crotonase-like_dom_sf"/>
</dbReference>
<keyword evidence="2" id="KW-0456">Lyase</keyword>
<dbReference type="Pfam" id="PF00378">
    <property type="entry name" value="ECH_1"/>
    <property type="match status" value="1"/>
</dbReference>
<evidence type="ECO:0000256" key="3">
    <source>
        <dbReference type="RuleBase" id="RU003707"/>
    </source>
</evidence>
<dbReference type="SUPFAM" id="SSF52096">
    <property type="entry name" value="ClpP/crotonase"/>
    <property type="match status" value="1"/>
</dbReference>
<dbReference type="PROSITE" id="PS00166">
    <property type="entry name" value="ENOYL_COA_HYDRATASE"/>
    <property type="match status" value="1"/>
</dbReference>
<dbReference type="FunFam" id="1.10.12.10:FF:000001">
    <property type="entry name" value="Probable enoyl-CoA hydratase, mitochondrial"/>
    <property type="match status" value="1"/>
</dbReference>
<keyword evidence="5" id="KW-1185">Reference proteome</keyword>
<evidence type="ECO:0000256" key="2">
    <source>
        <dbReference type="ARBA" id="ARBA00023239"/>
    </source>
</evidence>
<comment type="similarity">
    <text evidence="1 3">Belongs to the enoyl-CoA hydratase/isomerase family.</text>
</comment>
<dbReference type="PANTHER" id="PTHR11941:SF54">
    <property type="entry name" value="ENOYL-COA HYDRATASE, MITOCHONDRIAL"/>
    <property type="match status" value="1"/>
</dbReference>
<evidence type="ECO:0000313" key="4">
    <source>
        <dbReference type="EMBL" id="SHO43843.1"/>
    </source>
</evidence>
<dbReference type="GO" id="GO:0006635">
    <property type="term" value="P:fatty acid beta-oxidation"/>
    <property type="evidence" value="ECO:0007669"/>
    <property type="project" value="TreeGrafter"/>
</dbReference>
<sequence length="255" mass="27751">MVYENIIFEKEENIAVITFNRPEAMNALNNQTRAEFRDAIGAVAADDEIKVLILTGSGKSFVAGSDIKEFNKTTPYAAHNIMRLGEMVEKLEKPVIAAVNGFCLGGGCEIAMGCDIIIASEKAKFGQTEINIGIIPGGGGTQRLQRLIGVCRAKELIYTGDIIRAEEADRIGLVNRVVAMDELMPTAKEMARKIATKSAAALKLAKTAINRGMQTNLESGLKYEYELYSISLSLEDKAEGVNAFIEKRAPKFVGR</sequence>
<dbReference type="AlphaFoldDB" id="A0A1M7XYE6"/>
<evidence type="ECO:0000313" key="5">
    <source>
        <dbReference type="Proteomes" id="UP000184603"/>
    </source>
</evidence>
<dbReference type="OrthoDB" id="5365311at2"/>
<evidence type="ECO:0000256" key="1">
    <source>
        <dbReference type="ARBA" id="ARBA00005254"/>
    </source>
</evidence>
<dbReference type="STRING" id="1121416.SAMN02745220_00536"/>
<gene>
    <name evidence="4" type="ORF">SAMN02745220_00536</name>
</gene>
<proteinExistence type="inferred from homology"/>
<dbReference type="GO" id="GO:0016836">
    <property type="term" value="F:hydro-lyase activity"/>
    <property type="evidence" value="ECO:0007669"/>
    <property type="project" value="UniProtKB-ARBA"/>
</dbReference>
<dbReference type="PANTHER" id="PTHR11941">
    <property type="entry name" value="ENOYL-COA HYDRATASE-RELATED"/>
    <property type="match status" value="1"/>
</dbReference>
<name>A0A1M7XYE6_9BACT</name>